<feature type="non-terminal residue" evidence="2">
    <location>
        <position position="115"/>
    </location>
</feature>
<feature type="compositionally biased region" description="Low complexity" evidence="1">
    <location>
        <begin position="49"/>
        <end position="60"/>
    </location>
</feature>
<evidence type="ECO:0000313" key="3">
    <source>
        <dbReference type="Proteomes" id="UP000654075"/>
    </source>
</evidence>
<reference evidence="2" key="1">
    <citation type="submission" date="2021-02" db="EMBL/GenBank/DDBJ databases">
        <authorList>
            <person name="Dougan E. K."/>
            <person name="Rhodes N."/>
            <person name="Thang M."/>
            <person name="Chan C."/>
        </authorList>
    </citation>
    <scope>NUCLEOTIDE SEQUENCE</scope>
</reference>
<accession>A0A813FZ81</accession>
<evidence type="ECO:0000313" key="2">
    <source>
        <dbReference type="EMBL" id="CAE8619835.1"/>
    </source>
</evidence>
<gene>
    <name evidence="2" type="ORF">PGLA1383_LOCUS37411</name>
</gene>
<feature type="region of interest" description="Disordered" evidence="1">
    <location>
        <begin position="33"/>
        <end position="98"/>
    </location>
</feature>
<dbReference type="OrthoDB" id="442559at2759"/>
<keyword evidence="3" id="KW-1185">Reference proteome</keyword>
<name>A0A813FZ81_POLGL</name>
<sequence>IQPLATAPAQVHSDEGFIRRSVLNSLEGHEKALQAAGAGAESVPLDADGPSSSGSTGSPGRRAPQAAPVQRPSSSAAQPSTPLMTPSPTGNSMFSAARYQLFGGPAPLQELSPAP</sequence>
<dbReference type="AlphaFoldDB" id="A0A813FZ81"/>
<feature type="compositionally biased region" description="Polar residues" evidence="1">
    <location>
        <begin position="71"/>
        <end position="94"/>
    </location>
</feature>
<organism evidence="2 3">
    <name type="scientific">Polarella glacialis</name>
    <name type="common">Dinoflagellate</name>
    <dbReference type="NCBI Taxonomy" id="89957"/>
    <lineage>
        <taxon>Eukaryota</taxon>
        <taxon>Sar</taxon>
        <taxon>Alveolata</taxon>
        <taxon>Dinophyceae</taxon>
        <taxon>Suessiales</taxon>
        <taxon>Suessiaceae</taxon>
        <taxon>Polarella</taxon>
    </lineage>
</organism>
<dbReference type="EMBL" id="CAJNNV010027237">
    <property type="protein sequence ID" value="CAE8619835.1"/>
    <property type="molecule type" value="Genomic_DNA"/>
</dbReference>
<feature type="non-terminal residue" evidence="2">
    <location>
        <position position="1"/>
    </location>
</feature>
<protein>
    <submittedName>
        <fullName evidence="2">Uncharacterized protein</fullName>
    </submittedName>
</protein>
<evidence type="ECO:0000256" key="1">
    <source>
        <dbReference type="SAM" id="MobiDB-lite"/>
    </source>
</evidence>
<comment type="caution">
    <text evidence="2">The sequence shown here is derived from an EMBL/GenBank/DDBJ whole genome shotgun (WGS) entry which is preliminary data.</text>
</comment>
<proteinExistence type="predicted"/>
<dbReference type="Proteomes" id="UP000654075">
    <property type="component" value="Unassembled WGS sequence"/>
</dbReference>